<dbReference type="Proteomes" id="UP000319801">
    <property type="component" value="Unassembled WGS sequence"/>
</dbReference>
<gene>
    <name evidence="2" type="ORF">Baya_13056</name>
</gene>
<feature type="chain" id="PRO_5022151176" evidence="1">
    <location>
        <begin position="28"/>
        <end position="115"/>
    </location>
</feature>
<proteinExistence type="predicted"/>
<accession>A0A556V4T7</accession>
<keyword evidence="1" id="KW-0732">Signal</keyword>
<organism evidence="2 3">
    <name type="scientific">Bagarius yarrelli</name>
    <name type="common">Goonch</name>
    <name type="synonym">Bagrus yarrelli</name>
    <dbReference type="NCBI Taxonomy" id="175774"/>
    <lineage>
        <taxon>Eukaryota</taxon>
        <taxon>Metazoa</taxon>
        <taxon>Chordata</taxon>
        <taxon>Craniata</taxon>
        <taxon>Vertebrata</taxon>
        <taxon>Euteleostomi</taxon>
        <taxon>Actinopterygii</taxon>
        <taxon>Neopterygii</taxon>
        <taxon>Teleostei</taxon>
        <taxon>Ostariophysi</taxon>
        <taxon>Siluriformes</taxon>
        <taxon>Sisoridae</taxon>
        <taxon>Sisorinae</taxon>
        <taxon>Bagarius</taxon>
    </lineage>
</organism>
<name>A0A556V4T7_BAGYA</name>
<evidence type="ECO:0000313" key="2">
    <source>
        <dbReference type="EMBL" id="TSU88983.1"/>
    </source>
</evidence>
<protein>
    <submittedName>
        <fullName evidence="2">Uncharacterized protein</fullName>
    </submittedName>
</protein>
<dbReference type="AlphaFoldDB" id="A0A556V4T7"/>
<comment type="caution">
    <text evidence="2">The sequence shown here is derived from an EMBL/GenBank/DDBJ whole genome shotgun (WGS) entry which is preliminary data.</text>
</comment>
<reference evidence="2 3" key="1">
    <citation type="journal article" date="2019" name="Genome Biol. Evol.">
        <title>Whole-Genome Sequencing of the Giant Devil Catfish, Bagarius yarrelli.</title>
        <authorList>
            <person name="Jiang W."/>
            <person name="Lv Y."/>
            <person name="Cheng L."/>
            <person name="Yang K."/>
            <person name="Chao B."/>
            <person name="Wang X."/>
            <person name="Li Y."/>
            <person name="Pan X."/>
            <person name="You X."/>
            <person name="Zhang Y."/>
            <person name="Yang J."/>
            <person name="Li J."/>
            <person name="Zhang X."/>
            <person name="Liu S."/>
            <person name="Sun C."/>
            <person name="Yang J."/>
            <person name="Shi Q."/>
        </authorList>
    </citation>
    <scope>NUCLEOTIDE SEQUENCE [LARGE SCALE GENOMIC DNA]</scope>
    <source>
        <strain evidence="2">JWS20170419001</strain>
        <tissue evidence="2">Muscle</tissue>
    </source>
</reference>
<feature type="signal peptide" evidence="1">
    <location>
        <begin position="1"/>
        <end position="27"/>
    </location>
</feature>
<dbReference type="EMBL" id="VCAZ01000121">
    <property type="protein sequence ID" value="TSU88983.1"/>
    <property type="molecule type" value="Genomic_DNA"/>
</dbReference>
<evidence type="ECO:0000256" key="1">
    <source>
        <dbReference type="SAM" id="SignalP"/>
    </source>
</evidence>
<evidence type="ECO:0000313" key="3">
    <source>
        <dbReference type="Proteomes" id="UP000319801"/>
    </source>
</evidence>
<sequence>MKRQRRTPLTMTVDFLTFLLAIAAVSGMEGVCKTALSTAPRDTPTVSLSAETQSLLNFPRGLSGAESIDSTACFKILMCLRAGLSCPELPPSANRAQVSLMFGLCLKLYCSRVAF</sequence>
<keyword evidence="3" id="KW-1185">Reference proteome</keyword>